<dbReference type="Gene3D" id="3.90.1200.10">
    <property type="match status" value="1"/>
</dbReference>
<evidence type="ECO:0000256" key="1">
    <source>
        <dbReference type="ARBA" id="ARBA00038240"/>
    </source>
</evidence>
<feature type="domain" description="Aminoglycoside phosphotransferase" evidence="2">
    <location>
        <begin position="55"/>
        <end position="274"/>
    </location>
</feature>
<name>A0ABP9X701_9CHLR</name>
<dbReference type="PANTHER" id="PTHR21064">
    <property type="entry name" value="AMINOGLYCOSIDE PHOSPHOTRANSFERASE DOMAIN-CONTAINING PROTEIN-RELATED"/>
    <property type="match status" value="1"/>
</dbReference>
<dbReference type="Proteomes" id="UP001428290">
    <property type="component" value="Unassembled WGS sequence"/>
</dbReference>
<reference evidence="3 4" key="1">
    <citation type="submission" date="2024-02" db="EMBL/GenBank/DDBJ databases">
        <title>Herpetosiphon gulosus NBRC 112829.</title>
        <authorList>
            <person name="Ichikawa N."/>
            <person name="Katano-Makiyama Y."/>
            <person name="Hidaka K."/>
        </authorList>
    </citation>
    <scope>NUCLEOTIDE SEQUENCE [LARGE SCALE GENOMIC DNA]</scope>
    <source>
        <strain evidence="3 4">NBRC 112829</strain>
    </source>
</reference>
<dbReference type="SUPFAM" id="SSF56112">
    <property type="entry name" value="Protein kinase-like (PK-like)"/>
    <property type="match status" value="1"/>
</dbReference>
<dbReference type="InterPro" id="IPR011009">
    <property type="entry name" value="Kinase-like_dom_sf"/>
</dbReference>
<protein>
    <submittedName>
        <fullName evidence="3">Homoserine kinase</fullName>
    </submittedName>
</protein>
<comment type="similarity">
    <text evidence="1">Belongs to the pseudomonas-type ThrB family.</text>
</comment>
<gene>
    <name evidence="3" type="primary">thrB_1</name>
    <name evidence="3" type="ORF">Hgul01_04473</name>
</gene>
<sequence length="325" mass="36693">MQQLDLLWETGDVNQALQQRFGWDAASASAWVSALLHKHYGLDDIQIVRWSISAGNAIIWVKHDQERWIFKISADRGRHAQIEQSVELQHWLSVQQMSVPLIVPTTTEQRVLKINERCVYLQQWLDGTPPDPDSSQQLWRIGEETAKLQRILADYPQAGQLPRVLLPLEQVCMGLAAWLGDTPDAAPLHQELAQLAKQELAHLPSGVCHNDIRAANLLFNGDELQAVLDFEEVGWRCLVLELAWTAVHGLTMYRNWQPCTVAQQQAIIAGYQSIRPLTEAELAILPKLCRLQNLYLLCSQGATATDAIQWLKEINFGSISPLNHP</sequence>
<keyword evidence="3" id="KW-0418">Kinase</keyword>
<dbReference type="GO" id="GO:0016301">
    <property type="term" value="F:kinase activity"/>
    <property type="evidence" value="ECO:0007669"/>
    <property type="project" value="UniProtKB-KW"/>
</dbReference>
<keyword evidence="4" id="KW-1185">Reference proteome</keyword>
<dbReference type="InterPro" id="IPR050249">
    <property type="entry name" value="Pseudomonas-type_ThrB"/>
</dbReference>
<accession>A0ABP9X701</accession>
<organism evidence="3 4">
    <name type="scientific">Herpetosiphon gulosus</name>
    <dbReference type="NCBI Taxonomy" id="1973496"/>
    <lineage>
        <taxon>Bacteria</taxon>
        <taxon>Bacillati</taxon>
        <taxon>Chloroflexota</taxon>
        <taxon>Chloroflexia</taxon>
        <taxon>Herpetosiphonales</taxon>
        <taxon>Herpetosiphonaceae</taxon>
        <taxon>Herpetosiphon</taxon>
    </lineage>
</organism>
<dbReference type="Pfam" id="PF01636">
    <property type="entry name" value="APH"/>
    <property type="match status" value="1"/>
</dbReference>
<proteinExistence type="inferred from homology"/>
<evidence type="ECO:0000259" key="2">
    <source>
        <dbReference type="Pfam" id="PF01636"/>
    </source>
</evidence>
<evidence type="ECO:0000313" key="3">
    <source>
        <dbReference type="EMBL" id="GAA5530653.1"/>
    </source>
</evidence>
<dbReference type="Gene3D" id="3.30.200.20">
    <property type="entry name" value="Phosphorylase Kinase, domain 1"/>
    <property type="match status" value="1"/>
</dbReference>
<dbReference type="EMBL" id="BAABRU010000021">
    <property type="protein sequence ID" value="GAA5530653.1"/>
    <property type="molecule type" value="Genomic_DNA"/>
</dbReference>
<dbReference type="InterPro" id="IPR002575">
    <property type="entry name" value="Aminoglycoside_PTrfase"/>
</dbReference>
<keyword evidence="3" id="KW-0808">Transferase</keyword>
<evidence type="ECO:0000313" key="4">
    <source>
        <dbReference type="Proteomes" id="UP001428290"/>
    </source>
</evidence>
<comment type="caution">
    <text evidence="3">The sequence shown here is derived from an EMBL/GenBank/DDBJ whole genome shotgun (WGS) entry which is preliminary data.</text>
</comment>
<dbReference type="PANTHER" id="PTHR21064:SF6">
    <property type="entry name" value="AMINOGLYCOSIDE PHOSPHOTRANSFERASE DOMAIN-CONTAINING PROTEIN"/>
    <property type="match status" value="1"/>
</dbReference>